<feature type="domain" description="DNA endonuclease activator Ctp1 C-terminal" evidence="5">
    <location>
        <begin position="666"/>
        <end position="786"/>
    </location>
</feature>
<feature type="region of interest" description="Disordered" evidence="4">
    <location>
        <begin position="164"/>
        <end position="196"/>
    </location>
</feature>
<keyword evidence="3" id="KW-0539">Nucleus</keyword>
<dbReference type="Pfam" id="PF08573">
    <property type="entry name" value="SAE2"/>
    <property type="match status" value="1"/>
</dbReference>
<sequence>MDKDDSFSQESEGSSARFESLIKAIRNDLHEQKHRTRVVERNNSSLLVRIDELEQENKGLKQQLEAALRSHSDVGRDDLPAKTQDGLLASGGDYPASSPPTTHEHSYPVSYAEWSELNRNYNLLAEQNHQRAIAQERLHEKCAQWKERAKEWEEYGAHLARKIEKIEKPRRSDHRGSEGIGPPTPASAISPPPEMTGLRETIQKSIPPGREQNNIMPPAHFRLHNKCATPIDRSSSQPSHSGIFSNGALEEPRHQVDAELATAEPDPKTSNETELQASGNRNEEGIGSESGLKEPRSSQTTQEEDYVSNQASTSSVRLRSSDDEVPEIISERTLKRKRQGAQGKSDFAVFKDNTSTSQSSSTPHVRIKEESEESVPVSQILASYRQTGSALDLDETANQLETPRKRRQFRMPAKYSRSKRDDIPTVPLLRQERSFSAPAEFNRRVNHKVPRAGRDKVTVRAEEIPDSDSESLHIYSEDEENFRNSNFPIPSPRSHRNTKPLVQVDANPRVPLPKPQFNPRPEKRRENKYKGAQAINTVSESSEELAPESEMAPEVRKESMRRLTGLLGADTSLESRMLAKPSTPASSRFTRPAHNPVPSVKTPQSEPVKKKTLLSTPQTASKMPQSTSKRLLERNFQPLRSKPLEQLSVNDFKINPAVNDGVAFVYNQVVRNREARRCMPGCIREECCGPTFRAIVESGVDPPEPQDLWKSPETDVTKDDKYLRACLGSTYNKETFKLKTLAEQQTLLETAKMKAWANSSGRHKQAFQRERTPPGFWRTDFPGTQEAQQDREAARMEERRLVEERWREAMTEGGRWLFRDE</sequence>
<feature type="region of interest" description="Disordered" evidence="4">
    <location>
        <begin position="537"/>
        <end position="556"/>
    </location>
</feature>
<organism evidence="6 7">
    <name type="scientific">Phyllosticta citriasiana</name>
    <dbReference type="NCBI Taxonomy" id="595635"/>
    <lineage>
        <taxon>Eukaryota</taxon>
        <taxon>Fungi</taxon>
        <taxon>Dikarya</taxon>
        <taxon>Ascomycota</taxon>
        <taxon>Pezizomycotina</taxon>
        <taxon>Dothideomycetes</taxon>
        <taxon>Dothideomycetes incertae sedis</taxon>
        <taxon>Botryosphaeriales</taxon>
        <taxon>Phyllostictaceae</taxon>
        <taxon>Phyllosticta</taxon>
    </lineage>
</organism>
<feature type="compositionally biased region" description="Polar residues" evidence="4">
    <location>
        <begin position="352"/>
        <end position="363"/>
    </location>
</feature>
<evidence type="ECO:0000256" key="1">
    <source>
        <dbReference type="ARBA" id="ARBA00004123"/>
    </source>
</evidence>
<dbReference type="GO" id="GO:0004519">
    <property type="term" value="F:endonuclease activity"/>
    <property type="evidence" value="ECO:0007669"/>
    <property type="project" value="UniProtKB-KW"/>
</dbReference>
<feature type="region of interest" description="Disordered" evidence="4">
    <location>
        <begin position="569"/>
        <end position="628"/>
    </location>
</feature>
<feature type="region of interest" description="Disordered" evidence="4">
    <location>
        <begin position="68"/>
        <end position="105"/>
    </location>
</feature>
<dbReference type="EMBL" id="JBBPHU010000001">
    <property type="protein sequence ID" value="KAK7524600.1"/>
    <property type="molecule type" value="Genomic_DNA"/>
</dbReference>
<feature type="compositionally biased region" description="Basic and acidic residues" evidence="4">
    <location>
        <begin position="520"/>
        <end position="529"/>
    </location>
</feature>
<reference evidence="6 7" key="1">
    <citation type="submission" date="2024-04" db="EMBL/GenBank/DDBJ databases">
        <title>Phyllosticta paracitricarpa is synonymous to the EU quarantine fungus P. citricarpa based on phylogenomic analyses.</title>
        <authorList>
            <consortium name="Lawrence Berkeley National Laboratory"/>
            <person name="Van Ingen-Buijs V.A."/>
            <person name="Van Westerhoven A.C."/>
            <person name="Haridas S."/>
            <person name="Skiadas P."/>
            <person name="Martin F."/>
            <person name="Groenewald J.Z."/>
            <person name="Crous P.W."/>
            <person name="Seidl M.F."/>
        </authorList>
    </citation>
    <scope>NUCLEOTIDE SEQUENCE [LARGE SCALE GENOMIC DNA]</scope>
    <source>
        <strain evidence="6 7">CBS 123371</strain>
    </source>
</reference>
<keyword evidence="6" id="KW-0378">Hydrolase</keyword>
<feature type="region of interest" description="Disordered" evidence="4">
    <location>
        <begin position="759"/>
        <end position="793"/>
    </location>
</feature>
<keyword evidence="7" id="KW-1185">Reference proteome</keyword>
<accession>A0ABR1L0U4</accession>
<name>A0ABR1L0U4_9PEZI</name>
<feature type="compositionally biased region" description="Polar residues" evidence="4">
    <location>
        <begin position="297"/>
        <end position="318"/>
    </location>
</feature>
<feature type="compositionally biased region" description="Polar residues" evidence="4">
    <location>
        <begin position="232"/>
        <end position="244"/>
    </location>
</feature>
<feature type="compositionally biased region" description="Polar residues" evidence="4">
    <location>
        <begin position="613"/>
        <end position="628"/>
    </location>
</feature>
<keyword evidence="6" id="KW-0540">Nuclease</keyword>
<evidence type="ECO:0000313" key="6">
    <source>
        <dbReference type="EMBL" id="KAK7524600.1"/>
    </source>
</evidence>
<comment type="caution">
    <text evidence="6">The sequence shown here is derived from an EMBL/GenBank/DDBJ whole genome shotgun (WGS) entry which is preliminary data.</text>
</comment>
<evidence type="ECO:0000256" key="2">
    <source>
        <dbReference type="ARBA" id="ARBA00022763"/>
    </source>
</evidence>
<proteinExistence type="predicted"/>
<feature type="region of interest" description="Disordered" evidence="4">
    <location>
        <begin position="229"/>
        <end position="377"/>
    </location>
</feature>
<evidence type="ECO:0000256" key="3">
    <source>
        <dbReference type="ARBA" id="ARBA00023242"/>
    </source>
</evidence>
<feature type="region of interest" description="Disordered" evidence="4">
    <location>
        <begin position="392"/>
        <end position="420"/>
    </location>
</feature>
<gene>
    <name evidence="6" type="ORF">IWZ03DRAFT_28309</name>
</gene>
<comment type="subcellular location">
    <subcellularLocation>
        <location evidence="1">Nucleus</location>
    </subcellularLocation>
</comment>
<feature type="compositionally biased region" description="Pro residues" evidence="4">
    <location>
        <begin position="182"/>
        <end position="194"/>
    </location>
</feature>
<feature type="compositionally biased region" description="Basic and acidic residues" evidence="4">
    <location>
        <begin position="68"/>
        <end position="80"/>
    </location>
</feature>
<dbReference type="InterPro" id="IPR013882">
    <property type="entry name" value="Ctp1_C"/>
</dbReference>
<keyword evidence="2" id="KW-0227">DNA damage</keyword>
<evidence type="ECO:0000256" key="4">
    <source>
        <dbReference type="SAM" id="MobiDB-lite"/>
    </source>
</evidence>
<evidence type="ECO:0000313" key="7">
    <source>
        <dbReference type="Proteomes" id="UP001363622"/>
    </source>
</evidence>
<keyword evidence="6" id="KW-0255">Endonuclease</keyword>
<dbReference type="Proteomes" id="UP001363622">
    <property type="component" value="Unassembled WGS sequence"/>
</dbReference>
<protein>
    <submittedName>
        <fullName evidence="6">DNA repair protein endonuclease SAE2/CtIP C-terminus-domain-containing protein</fullName>
    </submittedName>
</protein>
<feature type="region of interest" description="Disordered" evidence="4">
    <location>
        <begin position="506"/>
        <end position="530"/>
    </location>
</feature>
<evidence type="ECO:0000259" key="5">
    <source>
        <dbReference type="Pfam" id="PF08573"/>
    </source>
</evidence>
<feature type="compositionally biased region" description="Basic and acidic residues" evidence="4">
    <location>
        <begin position="164"/>
        <end position="177"/>
    </location>
</feature>